<dbReference type="PROSITE" id="PS00815">
    <property type="entry name" value="AIPM_HOMOCIT_SYNTH_1"/>
    <property type="match status" value="1"/>
</dbReference>
<evidence type="ECO:0000256" key="9">
    <source>
        <dbReference type="ARBA" id="ARBA00023304"/>
    </source>
</evidence>
<evidence type="ECO:0000256" key="5">
    <source>
        <dbReference type="ARBA" id="ARBA00022605"/>
    </source>
</evidence>
<keyword evidence="13" id="KW-0012">Acyltransferase</keyword>
<dbReference type="SUPFAM" id="SSF51569">
    <property type="entry name" value="Aldolase"/>
    <property type="match status" value="1"/>
</dbReference>
<dbReference type="PROSITE" id="PS00816">
    <property type="entry name" value="AIPM_HOMOCIT_SYNTH_2"/>
    <property type="match status" value="1"/>
</dbReference>
<keyword evidence="5" id="KW-0028">Amino-acid biosynthesis</keyword>
<dbReference type="PANTHER" id="PTHR10277:SF9">
    <property type="entry name" value="2-ISOPROPYLMALATE SYNTHASE 1, CHLOROPLASTIC-RELATED"/>
    <property type="match status" value="1"/>
</dbReference>
<dbReference type="InterPro" id="IPR005671">
    <property type="entry name" value="LeuA_bact_synth"/>
</dbReference>
<evidence type="ECO:0000313" key="14">
    <source>
        <dbReference type="Proteomes" id="UP000673975"/>
    </source>
</evidence>
<dbReference type="Pfam" id="PF22617">
    <property type="entry name" value="HCS_D2"/>
    <property type="match status" value="1"/>
</dbReference>
<evidence type="ECO:0000256" key="1">
    <source>
        <dbReference type="ARBA" id="ARBA00004689"/>
    </source>
</evidence>
<dbReference type="Proteomes" id="UP000673975">
    <property type="component" value="Unassembled WGS sequence"/>
</dbReference>
<comment type="pathway">
    <text evidence="1">Amino-acid biosynthesis; L-leucine biosynthesis; L-leucine from 3-methyl-2-oxobutanoate: step 1/4.</text>
</comment>
<reference evidence="13" key="1">
    <citation type="submission" date="2021-02" db="EMBL/GenBank/DDBJ databases">
        <title>Natronogracilivirga saccharolytica gen. nov. sp. nov. a new anaerobic, haloalkiliphilic carbohydrate-fermenting bacterium from soda lake and proposing of Cyclonatronumiaceae fam. nov. in the phylum Balneolaeota.</title>
        <authorList>
            <person name="Zhilina T.N."/>
            <person name="Sorokin D.Y."/>
            <person name="Zavarzina D.G."/>
            <person name="Toshchakov S.V."/>
            <person name="Kublanov I.V."/>
        </authorList>
    </citation>
    <scope>NUCLEOTIDE SEQUENCE</scope>
    <source>
        <strain evidence="13">Z-1702</strain>
    </source>
</reference>
<comment type="similarity">
    <text evidence="2">Belongs to the alpha-IPM synthase/homocitrate synthase family. LeuA type 1 subfamily.</text>
</comment>
<dbReference type="PANTHER" id="PTHR10277">
    <property type="entry name" value="HOMOCITRATE SYNTHASE-RELATED"/>
    <property type="match status" value="1"/>
</dbReference>
<dbReference type="GO" id="GO:0046872">
    <property type="term" value="F:metal ion binding"/>
    <property type="evidence" value="ECO:0007669"/>
    <property type="project" value="UniProtKB-KW"/>
</dbReference>
<dbReference type="UniPathway" id="UPA00048">
    <property type="reaction ID" value="UER00070"/>
</dbReference>
<keyword evidence="8" id="KW-0464">Manganese</keyword>
<dbReference type="FunFam" id="3.20.20.70:FF:000010">
    <property type="entry name" value="2-isopropylmalate synthase"/>
    <property type="match status" value="1"/>
</dbReference>
<dbReference type="NCBIfam" id="NF002086">
    <property type="entry name" value="PRK00915.1-3"/>
    <property type="match status" value="1"/>
</dbReference>
<evidence type="ECO:0000256" key="10">
    <source>
        <dbReference type="NCBIfam" id="TIGR00973"/>
    </source>
</evidence>
<evidence type="ECO:0000313" key="13">
    <source>
        <dbReference type="EMBL" id="MBP3192641.1"/>
    </source>
</evidence>
<evidence type="ECO:0000256" key="3">
    <source>
        <dbReference type="ARBA" id="ARBA00012973"/>
    </source>
</evidence>
<evidence type="ECO:0000256" key="11">
    <source>
        <dbReference type="RuleBase" id="RU003523"/>
    </source>
</evidence>
<name>A0A8J7S9M4_9BACT</name>
<keyword evidence="4" id="KW-0432">Leucine biosynthesis</keyword>
<dbReference type="InterPro" id="IPR002034">
    <property type="entry name" value="AIPM/Hcit_synth_CS"/>
</dbReference>
<dbReference type="InterPro" id="IPR013785">
    <property type="entry name" value="Aldolase_TIM"/>
</dbReference>
<sequence length="402" mass="44585">MKKRIHIFDTTLRDGEQAPGFSMNLDEKVRLARQLELLGADVIEAGFPISSEGDFQAVREISRQVKNCTVAGLCRARKGDIDRAWEALQHAEKPRIHTFIATSDIHMEHKLKKNRSEVIEDAVWAVGYASSLCDEVEFSAEDATRSDINFLCEIVEAAIDAGAKVINIPDTVGYAVPWEFGEMIRTLRERVPNIDKAILSVHCHNDLGMGVANSLMAVRNGAQQIECTINGIGERAGNAALEEIVMAMQTRGPEFEEEITINTREIYPTSKMLCEITGMQVQVNKAVVGLNAFAHEAGIHQDGVLKNPLTYEIMTPQSVGITSNNIVLGKHSGRRALNARMEKLGYELSKEQMDEVYEAFISIADKKKVVVDEDLIGIAPNGVSHMSTTFVKETVQEYLNRQ</sequence>
<evidence type="ECO:0000256" key="4">
    <source>
        <dbReference type="ARBA" id="ARBA00022430"/>
    </source>
</evidence>
<keyword evidence="6 11" id="KW-0808">Transferase</keyword>
<dbReference type="EMBL" id="JAFIDN010000005">
    <property type="protein sequence ID" value="MBP3192641.1"/>
    <property type="molecule type" value="Genomic_DNA"/>
</dbReference>
<evidence type="ECO:0000256" key="8">
    <source>
        <dbReference type="ARBA" id="ARBA00023211"/>
    </source>
</evidence>
<dbReference type="PROSITE" id="PS50991">
    <property type="entry name" value="PYR_CT"/>
    <property type="match status" value="1"/>
</dbReference>
<feature type="domain" description="Pyruvate carboxyltransferase" evidence="12">
    <location>
        <begin position="5"/>
        <end position="267"/>
    </location>
</feature>
<comment type="caution">
    <text evidence="13">The sequence shown here is derived from an EMBL/GenBank/DDBJ whole genome shotgun (WGS) entry which is preliminary data.</text>
</comment>
<dbReference type="InterPro" id="IPR000891">
    <property type="entry name" value="PYR_CT"/>
</dbReference>
<organism evidence="13 14">
    <name type="scientific">Natronogracilivirga saccharolytica</name>
    <dbReference type="NCBI Taxonomy" id="2812953"/>
    <lineage>
        <taxon>Bacteria</taxon>
        <taxon>Pseudomonadati</taxon>
        <taxon>Balneolota</taxon>
        <taxon>Balneolia</taxon>
        <taxon>Balneolales</taxon>
        <taxon>Cyclonatronaceae</taxon>
        <taxon>Natronogracilivirga</taxon>
    </lineage>
</organism>
<dbReference type="Gene3D" id="1.10.238.260">
    <property type="match status" value="1"/>
</dbReference>
<evidence type="ECO:0000256" key="6">
    <source>
        <dbReference type="ARBA" id="ARBA00022679"/>
    </source>
</evidence>
<dbReference type="InterPro" id="IPR054691">
    <property type="entry name" value="LeuA/HCS_post-cat"/>
</dbReference>
<dbReference type="NCBIfam" id="TIGR00973">
    <property type="entry name" value="leuA_bact"/>
    <property type="match status" value="1"/>
</dbReference>
<evidence type="ECO:0000256" key="7">
    <source>
        <dbReference type="ARBA" id="ARBA00022723"/>
    </source>
</evidence>
<dbReference type="AlphaFoldDB" id="A0A8J7S9M4"/>
<dbReference type="Pfam" id="PF00682">
    <property type="entry name" value="HMGL-like"/>
    <property type="match status" value="1"/>
</dbReference>
<evidence type="ECO:0000259" key="12">
    <source>
        <dbReference type="PROSITE" id="PS50991"/>
    </source>
</evidence>
<dbReference type="CDD" id="cd07940">
    <property type="entry name" value="DRE_TIM_IPMS"/>
    <property type="match status" value="1"/>
</dbReference>
<dbReference type="InterPro" id="IPR050073">
    <property type="entry name" value="2-IPM_HCS-like"/>
</dbReference>
<dbReference type="Gene3D" id="3.20.20.70">
    <property type="entry name" value="Aldolase class I"/>
    <property type="match status" value="1"/>
</dbReference>
<dbReference type="FunFam" id="1.10.238.260:FF:000001">
    <property type="entry name" value="2-isopropylmalate synthase"/>
    <property type="match status" value="1"/>
</dbReference>
<keyword evidence="14" id="KW-1185">Reference proteome</keyword>
<dbReference type="EC" id="2.3.3.13" evidence="3 10"/>
<keyword evidence="7" id="KW-0479">Metal-binding</keyword>
<gene>
    <name evidence="13" type="ORF">NATSA_08195</name>
</gene>
<proteinExistence type="inferred from homology"/>
<dbReference type="RefSeq" id="WP_210511543.1">
    <property type="nucleotide sequence ID" value="NZ_JAFIDN010000005.1"/>
</dbReference>
<dbReference type="GO" id="GO:0009098">
    <property type="term" value="P:L-leucine biosynthetic process"/>
    <property type="evidence" value="ECO:0007669"/>
    <property type="project" value="UniProtKB-UniRule"/>
</dbReference>
<keyword evidence="9" id="KW-0100">Branched-chain amino acid biosynthesis</keyword>
<protein>
    <recommendedName>
        <fullName evidence="3 10">2-isopropylmalate synthase</fullName>
        <ecNumber evidence="3 10">2.3.3.13</ecNumber>
    </recommendedName>
</protein>
<evidence type="ECO:0000256" key="2">
    <source>
        <dbReference type="ARBA" id="ARBA00009396"/>
    </source>
</evidence>
<accession>A0A8J7S9M4</accession>
<dbReference type="GO" id="GO:0003852">
    <property type="term" value="F:2-isopropylmalate synthase activity"/>
    <property type="evidence" value="ECO:0007669"/>
    <property type="project" value="UniProtKB-UniRule"/>
</dbReference>